<feature type="transmembrane region" description="Helical" evidence="7">
    <location>
        <begin position="116"/>
        <end position="136"/>
    </location>
</feature>
<evidence type="ECO:0000256" key="5">
    <source>
        <dbReference type="ARBA" id="ARBA00022989"/>
    </source>
</evidence>
<proteinExistence type="inferred from homology"/>
<dbReference type="AlphaFoldDB" id="A0A4U0YYU7"/>
<sequence length="240" mass="25369">MTRAALPLIAALLLWQLLVQLTGVPRFLLPAPSEIGAALWQNRAMLAAHGLVTFAEMLAALICGAALGVLLGLWLAWSETALRLVRPVLVFSQTVPIFTLAPLLTLWLGYGFGSKLATGVLVVFFPVASAFLDALLRTPAELLDLAKVMGARRGRLLWLIRLPAARPGLASGLRLAAVYAPIGAVLGEWVGASRGLGYLMLLANGSAKTPLMFAALVVLSALTFGLTRATGLLAARLERV</sequence>
<dbReference type="Gene3D" id="1.10.3720.10">
    <property type="entry name" value="MetI-like"/>
    <property type="match status" value="1"/>
</dbReference>
<feature type="transmembrane region" description="Helical" evidence="7">
    <location>
        <begin position="88"/>
        <end position="110"/>
    </location>
</feature>
<evidence type="ECO:0000259" key="8">
    <source>
        <dbReference type="PROSITE" id="PS50928"/>
    </source>
</evidence>
<keyword evidence="6 7" id="KW-0472">Membrane</keyword>
<keyword evidence="2 7" id="KW-0813">Transport</keyword>
<evidence type="ECO:0000313" key="10">
    <source>
        <dbReference type="Proteomes" id="UP000306340"/>
    </source>
</evidence>
<comment type="caution">
    <text evidence="9">The sequence shown here is derived from an EMBL/GenBank/DDBJ whole genome shotgun (WGS) entry which is preliminary data.</text>
</comment>
<dbReference type="SUPFAM" id="SSF161098">
    <property type="entry name" value="MetI-like"/>
    <property type="match status" value="1"/>
</dbReference>
<dbReference type="InterPro" id="IPR035906">
    <property type="entry name" value="MetI-like_sf"/>
</dbReference>
<gene>
    <name evidence="9" type="ORF">FAZ78_23130</name>
</gene>
<evidence type="ECO:0000256" key="3">
    <source>
        <dbReference type="ARBA" id="ARBA00022475"/>
    </source>
</evidence>
<dbReference type="PANTHER" id="PTHR30151">
    <property type="entry name" value="ALKANE SULFONATE ABC TRANSPORTER-RELATED, MEMBRANE SUBUNIT"/>
    <property type="match status" value="1"/>
</dbReference>
<evidence type="ECO:0000256" key="6">
    <source>
        <dbReference type="ARBA" id="ARBA00023136"/>
    </source>
</evidence>
<dbReference type="InterPro" id="IPR000515">
    <property type="entry name" value="MetI-like"/>
</dbReference>
<dbReference type="Proteomes" id="UP000306340">
    <property type="component" value="Unassembled WGS sequence"/>
</dbReference>
<dbReference type="GO" id="GO:0055085">
    <property type="term" value="P:transmembrane transport"/>
    <property type="evidence" value="ECO:0007669"/>
    <property type="project" value="InterPro"/>
</dbReference>
<evidence type="ECO:0000313" key="9">
    <source>
        <dbReference type="EMBL" id="TKA94293.1"/>
    </source>
</evidence>
<keyword evidence="5 7" id="KW-1133">Transmembrane helix</keyword>
<evidence type="ECO:0000256" key="2">
    <source>
        <dbReference type="ARBA" id="ARBA00022448"/>
    </source>
</evidence>
<keyword evidence="3" id="KW-1003">Cell membrane</keyword>
<name>A0A4U0YYU7_9RHOB</name>
<dbReference type="RefSeq" id="WP_136794555.1">
    <property type="nucleotide sequence ID" value="NZ_SWAU01000393.1"/>
</dbReference>
<feature type="domain" description="ABC transmembrane type-1" evidence="8">
    <location>
        <begin position="50"/>
        <end position="230"/>
    </location>
</feature>
<dbReference type="CDD" id="cd06261">
    <property type="entry name" value="TM_PBP2"/>
    <property type="match status" value="1"/>
</dbReference>
<evidence type="ECO:0000256" key="1">
    <source>
        <dbReference type="ARBA" id="ARBA00004651"/>
    </source>
</evidence>
<feature type="transmembrane region" description="Helical" evidence="7">
    <location>
        <begin position="53"/>
        <end position="76"/>
    </location>
</feature>
<reference evidence="9 10" key="1">
    <citation type="submission" date="2019-04" db="EMBL/GenBank/DDBJ databases">
        <title>Crypto-aerobic microbial life in anoxic (sulfidic) marine sediments.</title>
        <authorList>
            <person name="Bhattacharya S."/>
            <person name="Roy C."/>
            <person name="Mondal N."/>
            <person name="Sarkar J."/>
            <person name="Mandal S."/>
            <person name="Rameez M.J."/>
            <person name="Ghosh W."/>
        </authorList>
    </citation>
    <scope>NUCLEOTIDE SEQUENCE [LARGE SCALE GENOMIC DNA]</scope>
    <source>
        <strain evidence="9 10">SBBC</strain>
    </source>
</reference>
<dbReference type="PROSITE" id="PS50928">
    <property type="entry name" value="ABC_TM1"/>
    <property type="match status" value="1"/>
</dbReference>
<evidence type="ECO:0000256" key="4">
    <source>
        <dbReference type="ARBA" id="ARBA00022692"/>
    </source>
</evidence>
<organism evidence="9 10">
    <name type="scientific">Cereibacter changlensis</name>
    <dbReference type="NCBI Taxonomy" id="402884"/>
    <lineage>
        <taxon>Bacteria</taxon>
        <taxon>Pseudomonadati</taxon>
        <taxon>Pseudomonadota</taxon>
        <taxon>Alphaproteobacteria</taxon>
        <taxon>Rhodobacterales</taxon>
        <taxon>Paracoccaceae</taxon>
        <taxon>Cereibacter</taxon>
    </lineage>
</organism>
<dbReference type="EMBL" id="SWAU01000393">
    <property type="protein sequence ID" value="TKA94293.1"/>
    <property type="molecule type" value="Genomic_DNA"/>
</dbReference>
<feature type="transmembrane region" description="Helical" evidence="7">
    <location>
        <begin position="171"/>
        <end position="191"/>
    </location>
</feature>
<accession>A0A4U0YYU7</accession>
<comment type="subcellular location">
    <subcellularLocation>
        <location evidence="1 7">Cell membrane</location>
        <topology evidence="1 7">Multi-pass membrane protein</topology>
    </subcellularLocation>
</comment>
<dbReference type="PANTHER" id="PTHR30151:SF20">
    <property type="entry name" value="ABC TRANSPORTER PERMEASE PROTEIN HI_0355-RELATED"/>
    <property type="match status" value="1"/>
</dbReference>
<evidence type="ECO:0000256" key="7">
    <source>
        <dbReference type="RuleBase" id="RU363032"/>
    </source>
</evidence>
<dbReference type="Pfam" id="PF00528">
    <property type="entry name" value="BPD_transp_1"/>
    <property type="match status" value="1"/>
</dbReference>
<keyword evidence="4 7" id="KW-0812">Transmembrane</keyword>
<protein>
    <submittedName>
        <fullName evidence="9">ABC transporter permease</fullName>
    </submittedName>
</protein>
<dbReference type="GO" id="GO:0005886">
    <property type="term" value="C:plasma membrane"/>
    <property type="evidence" value="ECO:0007669"/>
    <property type="project" value="UniProtKB-SubCell"/>
</dbReference>
<feature type="transmembrane region" description="Helical" evidence="7">
    <location>
        <begin position="211"/>
        <end position="235"/>
    </location>
</feature>
<comment type="similarity">
    <text evidence="7">Belongs to the binding-protein-dependent transport system permease family.</text>
</comment>